<feature type="compositionally biased region" description="Polar residues" evidence="1">
    <location>
        <begin position="1"/>
        <end position="15"/>
    </location>
</feature>
<protein>
    <submittedName>
        <fullName evidence="2">Uncharacterized protein</fullName>
    </submittedName>
</protein>
<name>A0A8G1RJY2_9EURO</name>
<evidence type="ECO:0000256" key="1">
    <source>
        <dbReference type="SAM" id="MobiDB-lite"/>
    </source>
</evidence>
<dbReference type="AlphaFoldDB" id="A0A8G1RJY2"/>
<sequence length="109" mass="11637">MLDQNHIVTSDTTSGHDVVSSLVSNKDAGGHDGSPERDSECGCNSTPLGSRPPFAGISRERLKIRTANTQVNKGEAKSDGDEPPQSVIHAPAGFGDFCHLSVRLHHRVH</sequence>
<accession>A0A8G1RJY2</accession>
<dbReference type="GeneID" id="63856728"/>
<feature type="compositionally biased region" description="Basic and acidic residues" evidence="1">
    <location>
        <begin position="28"/>
        <end position="40"/>
    </location>
</feature>
<dbReference type="EMBL" id="KZ824658">
    <property type="protein sequence ID" value="RAK75382.1"/>
    <property type="molecule type" value="Genomic_DNA"/>
</dbReference>
<feature type="region of interest" description="Disordered" evidence="1">
    <location>
        <begin position="1"/>
        <end position="87"/>
    </location>
</feature>
<dbReference type="RefSeq" id="XP_040799392.1">
    <property type="nucleotide sequence ID" value="XM_040939395.1"/>
</dbReference>
<dbReference type="Proteomes" id="UP000249789">
    <property type="component" value="Unassembled WGS sequence"/>
</dbReference>
<gene>
    <name evidence="2" type="ORF">BO72DRAFT_173015</name>
</gene>
<dbReference type="OrthoDB" id="10313870at2759"/>
<dbReference type="VEuPathDB" id="FungiDB:BO72DRAFT_173015"/>
<reference evidence="2 3" key="1">
    <citation type="submission" date="2018-02" db="EMBL/GenBank/DDBJ databases">
        <title>The genomes of Aspergillus section Nigri reveals drivers in fungal speciation.</title>
        <authorList>
            <consortium name="DOE Joint Genome Institute"/>
            <person name="Vesth T.C."/>
            <person name="Nybo J."/>
            <person name="Theobald S."/>
            <person name="Brandl J."/>
            <person name="Frisvad J.C."/>
            <person name="Nielsen K.F."/>
            <person name="Lyhne E.K."/>
            <person name="Kogle M.E."/>
            <person name="Kuo A."/>
            <person name="Riley R."/>
            <person name="Clum A."/>
            <person name="Nolan M."/>
            <person name="Lipzen A."/>
            <person name="Salamov A."/>
            <person name="Henrissat B."/>
            <person name="Wiebenga A."/>
            <person name="De vries R.P."/>
            <person name="Grigoriev I.V."/>
            <person name="Mortensen U.H."/>
            <person name="Andersen M.R."/>
            <person name="Baker S.E."/>
        </authorList>
    </citation>
    <scope>NUCLEOTIDE SEQUENCE [LARGE SCALE GENOMIC DNA]</scope>
    <source>
        <strain evidence="2 3">CBS 313.89</strain>
    </source>
</reference>
<keyword evidence="3" id="KW-1185">Reference proteome</keyword>
<evidence type="ECO:0000313" key="3">
    <source>
        <dbReference type="Proteomes" id="UP000249789"/>
    </source>
</evidence>
<organism evidence="2 3">
    <name type="scientific">Aspergillus fijiensis CBS 313.89</name>
    <dbReference type="NCBI Taxonomy" id="1448319"/>
    <lineage>
        <taxon>Eukaryota</taxon>
        <taxon>Fungi</taxon>
        <taxon>Dikarya</taxon>
        <taxon>Ascomycota</taxon>
        <taxon>Pezizomycotina</taxon>
        <taxon>Eurotiomycetes</taxon>
        <taxon>Eurotiomycetidae</taxon>
        <taxon>Eurotiales</taxon>
        <taxon>Aspergillaceae</taxon>
        <taxon>Aspergillus</taxon>
    </lineage>
</organism>
<proteinExistence type="predicted"/>
<evidence type="ECO:0000313" key="2">
    <source>
        <dbReference type="EMBL" id="RAK75382.1"/>
    </source>
</evidence>